<feature type="region of interest" description="Disordered" evidence="1">
    <location>
        <begin position="13"/>
        <end position="67"/>
    </location>
</feature>
<dbReference type="AlphaFoldDB" id="A0A6J3MBU2"/>
<organism evidence="3">
    <name type="scientific">Dissoconium aciculare CBS 342.82</name>
    <dbReference type="NCBI Taxonomy" id="1314786"/>
    <lineage>
        <taxon>Eukaryota</taxon>
        <taxon>Fungi</taxon>
        <taxon>Dikarya</taxon>
        <taxon>Ascomycota</taxon>
        <taxon>Pezizomycotina</taxon>
        <taxon>Dothideomycetes</taxon>
        <taxon>Dothideomycetidae</taxon>
        <taxon>Mycosphaerellales</taxon>
        <taxon>Dissoconiaceae</taxon>
        <taxon>Dissoconium</taxon>
    </lineage>
</organism>
<reference evidence="3" key="2">
    <citation type="submission" date="2020-04" db="EMBL/GenBank/DDBJ databases">
        <authorList>
            <consortium name="NCBI Genome Project"/>
        </authorList>
    </citation>
    <scope>NUCLEOTIDE SEQUENCE</scope>
    <source>
        <strain evidence="3">CBS 342.82</strain>
    </source>
</reference>
<evidence type="ECO:0000256" key="1">
    <source>
        <dbReference type="SAM" id="MobiDB-lite"/>
    </source>
</evidence>
<proteinExistence type="predicted"/>
<dbReference type="RefSeq" id="XP_033462384.1">
    <property type="nucleotide sequence ID" value="XM_033606315.1"/>
</dbReference>
<evidence type="ECO:0000313" key="3">
    <source>
        <dbReference type="RefSeq" id="XP_033462384.1"/>
    </source>
</evidence>
<gene>
    <name evidence="3" type="ORF">K489DRAFT_387342</name>
</gene>
<reference evidence="3" key="3">
    <citation type="submission" date="2025-08" db="UniProtKB">
        <authorList>
            <consortium name="RefSeq"/>
        </authorList>
    </citation>
    <scope>IDENTIFICATION</scope>
    <source>
        <strain evidence="3">CBS 342.82</strain>
    </source>
</reference>
<accession>A0A6J3MBU2</accession>
<dbReference type="OrthoDB" id="4850at2759"/>
<sequence>MYGSVFVTKRKLAVPNVPSRSSARIAAAPAKPVYSEDDRDRRATGRPKAASKQQAKTRQSNPADRNIEATVLLQDIDSIKRSWTDWTPQAPLPTRDEEQVFHFEDYPDFAPNKSPEEMLREGCFGGSYFRPLRSRRLGIIIENDWQELPNQWIADLNAETFLTNPEYNADVNKYKVACGQSIEEWEASGWIRHEYDVRGWFQWYSRFFQGRRCDDDERQVSRWKKCVGETGRWRRMLLKKYMQLGVREVFDDGANEDAPEVSPVMHQTCHHWAFEVRQEHLDKFWASGGR</sequence>
<evidence type="ECO:0008006" key="4">
    <source>
        <dbReference type="Google" id="ProtNLM"/>
    </source>
</evidence>
<dbReference type="PANTHER" id="PTHR37948:SF1">
    <property type="entry name" value="BLL5189 PROTEIN"/>
    <property type="match status" value="1"/>
</dbReference>
<name>A0A6J3MBU2_9PEZI</name>
<evidence type="ECO:0000313" key="2">
    <source>
        <dbReference type="Proteomes" id="UP000504637"/>
    </source>
</evidence>
<feature type="compositionally biased region" description="Low complexity" evidence="1">
    <location>
        <begin position="18"/>
        <end position="30"/>
    </location>
</feature>
<dbReference type="PANTHER" id="PTHR37948">
    <property type="entry name" value="ZGC:113208"/>
    <property type="match status" value="1"/>
</dbReference>
<keyword evidence="2" id="KW-1185">Reference proteome</keyword>
<dbReference type="GeneID" id="54364115"/>
<feature type="compositionally biased region" description="Basic and acidic residues" evidence="1">
    <location>
        <begin position="34"/>
        <end position="43"/>
    </location>
</feature>
<protein>
    <recommendedName>
        <fullName evidence="4">Vegetatible incompatibility protein HET-E-1</fullName>
    </recommendedName>
</protein>
<dbReference type="Proteomes" id="UP000504637">
    <property type="component" value="Unplaced"/>
</dbReference>
<reference evidence="3" key="1">
    <citation type="submission" date="2020-01" db="EMBL/GenBank/DDBJ databases">
        <authorList>
            <consortium name="DOE Joint Genome Institute"/>
            <person name="Haridas S."/>
            <person name="Albert R."/>
            <person name="Binder M."/>
            <person name="Bloem J."/>
            <person name="Labutti K."/>
            <person name="Salamov A."/>
            <person name="Andreopoulos B."/>
            <person name="Baker S.E."/>
            <person name="Barry K."/>
            <person name="Bills G."/>
            <person name="Bluhm B.H."/>
            <person name="Cannon C."/>
            <person name="Castanera R."/>
            <person name="Culley D.E."/>
            <person name="Daum C."/>
            <person name="Ezra D."/>
            <person name="Gonzalez J.B."/>
            <person name="Henrissat B."/>
            <person name="Kuo A."/>
            <person name="Liang C."/>
            <person name="Lipzen A."/>
            <person name="Lutzoni F."/>
            <person name="Magnuson J."/>
            <person name="Mondo S."/>
            <person name="Nolan M."/>
            <person name="Ohm R."/>
            <person name="Pangilinan J."/>
            <person name="Park H.-J."/>
            <person name="Ramirez L."/>
            <person name="Alfaro M."/>
            <person name="Sun H."/>
            <person name="Tritt A."/>
            <person name="Yoshinaga Y."/>
            <person name="Zwiers L.-H."/>
            <person name="Turgeon B.G."/>
            <person name="Goodwin S.B."/>
            <person name="Spatafora J.W."/>
            <person name="Crous P.W."/>
            <person name="Grigoriev I.V."/>
        </authorList>
    </citation>
    <scope>NUCLEOTIDE SEQUENCE</scope>
    <source>
        <strain evidence="3">CBS 342.82</strain>
    </source>
</reference>
<feature type="compositionally biased region" description="Polar residues" evidence="1">
    <location>
        <begin position="51"/>
        <end position="63"/>
    </location>
</feature>